<feature type="transmembrane region" description="Helical" evidence="6">
    <location>
        <begin position="6"/>
        <end position="25"/>
    </location>
</feature>
<keyword evidence="3 6" id="KW-0812">Transmembrane</keyword>
<keyword evidence="4 6" id="KW-1133">Transmembrane helix</keyword>
<feature type="transmembrane region" description="Helical" evidence="6">
    <location>
        <begin position="190"/>
        <end position="207"/>
    </location>
</feature>
<feature type="transmembrane region" description="Helical" evidence="6">
    <location>
        <begin position="92"/>
        <end position="114"/>
    </location>
</feature>
<evidence type="ECO:0000256" key="6">
    <source>
        <dbReference type="SAM" id="Phobius"/>
    </source>
</evidence>
<comment type="subcellular location">
    <subcellularLocation>
        <location evidence="1">Membrane</location>
        <topology evidence="1">Multi-pass membrane protein</topology>
    </subcellularLocation>
</comment>
<dbReference type="EMBL" id="CZKA01000017">
    <property type="protein sequence ID" value="CUR55263.1"/>
    <property type="molecule type" value="Genomic_DNA"/>
</dbReference>
<dbReference type="PANTHER" id="PTHR30028:SF0">
    <property type="entry name" value="PROTEIN ALUMINUM SENSITIVE 3"/>
    <property type="match status" value="1"/>
</dbReference>
<name>A0A2P2BZR3_9ZZZZ</name>
<dbReference type="AlphaFoldDB" id="A0A2P2BZR3"/>
<comment type="similarity">
    <text evidence="2">Belongs to the UPF0014 family.</text>
</comment>
<keyword evidence="5 6" id="KW-0472">Membrane</keyword>
<evidence type="ECO:0000256" key="3">
    <source>
        <dbReference type="ARBA" id="ARBA00022692"/>
    </source>
</evidence>
<sequence length="250" mass="26284">MSSVIGYAPFGLGLLAMTALTLGLGRWAGLRLGWFPLWAVLRAVVQLTAVALLLRGILAVPWTVALFIVLMVTTASWTAADRLQDVWHGRRTALLGVLAGASVTLVVIFGLRLVDVEVRYLVAVAGIIIGNSMTAATLAGRNFLRGARARRDEVEAWLSLGASPVQAHQEIGREAAREALLPTLDQTKSTGLVTLPGAFVGALFGGASPAVAAQFQLVVLVGIALTMTLTGIVVTRLAGRSPYLVVTADH</sequence>
<protein>
    <submittedName>
        <fullName evidence="7">YbbM family protein</fullName>
    </submittedName>
</protein>
<dbReference type="GO" id="GO:0005886">
    <property type="term" value="C:plasma membrane"/>
    <property type="evidence" value="ECO:0007669"/>
    <property type="project" value="TreeGrafter"/>
</dbReference>
<gene>
    <name evidence="7" type="ORF">NOCA2240035</name>
</gene>
<evidence type="ECO:0000256" key="1">
    <source>
        <dbReference type="ARBA" id="ARBA00004141"/>
    </source>
</evidence>
<feature type="transmembrane region" description="Helical" evidence="6">
    <location>
        <begin position="120"/>
        <end position="140"/>
    </location>
</feature>
<feature type="transmembrane region" description="Helical" evidence="6">
    <location>
        <begin position="60"/>
        <end position="80"/>
    </location>
</feature>
<dbReference type="PANTHER" id="PTHR30028">
    <property type="entry name" value="UPF0014 INNER MEMBRANE PROTEIN YBBM-RELATED"/>
    <property type="match status" value="1"/>
</dbReference>
<evidence type="ECO:0000256" key="2">
    <source>
        <dbReference type="ARBA" id="ARBA00005268"/>
    </source>
</evidence>
<dbReference type="InterPro" id="IPR005226">
    <property type="entry name" value="UPF0014_fam"/>
</dbReference>
<dbReference type="Pfam" id="PF03649">
    <property type="entry name" value="UPF0014"/>
    <property type="match status" value="1"/>
</dbReference>
<feature type="transmembrane region" description="Helical" evidence="6">
    <location>
        <begin position="32"/>
        <end position="54"/>
    </location>
</feature>
<evidence type="ECO:0000313" key="7">
    <source>
        <dbReference type="EMBL" id="CUR55263.1"/>
    </source>
</evidence>
<accession>A0A2P2BZR3</accession>
<evidence type="ECO:0000256" key="4">
    <source>
        <dbReference type="ARBA" id="ARBA00022989"/>
    </source>
</evidence>
<feature type="transmembrane region" description="Helical" evidence="6">
    <location>
        <begin position="213"/>
        <end position="234"/>
    </location>
</feature>
<evidence type="ECO:0000256" key="5">
    <source>
        <dbReference type="ARBA" id="ARBA00023136"/>
    </source>
</evidence>
<proteinExistence type="inferred from homology"/>
<reference evidence="7" key="1">
    <citation type="submission" date="2015-08" db="EMBL/GenBank/DDBJ databases">
        <authorList>
            <person name="Babu N.S."/>
            <person name="Beckwith C.J."/>
            <person name="Beseler K.G."/>
            <person name="Brison A."/>
            <person name="Carone J.V."/>
            <person name="Caskin T.P."/>
            <person name="Diamond M."/>
            <person name="Durham M.E."/>
            <person name="Foxe J.M."/>
            <person name="Go M."/>
            <person name="Henderson B.A."/>
            <person name="Jones I.B."/>
            <person name="McGettigan J.A."/>
            <person name="Micheletti S.J."/>
            <person name="Nasrallah M.E."/>
            <person name="Ortiz D."/>
            <person name="Piller C.R."/>
            <person name="Privatt S.R."/>
            <person name="Schneider S.L."/>
            <person name="Sharp S."/>
            <person name="Smith T.C."/>
            <person name="Stanton J.D."/>
            <person name="Ullery H.E."/>
            <person name="Wilson R.J."/>
            <person name="Serrano M.G."/>
            <person name="Buck G."/>
            <person name="Lee V."/>
            <person name="Wang Y."/>
            <person name="Carvalho R."/>
            <person name="Voegtly L."/>
            <person name="Shi R."/>
            <person name="Duckworth R."/>
            <person name="Johnson A."/>
            <person name="Loviza R."/>
            <person name="Walstead R."/>
            <person name="Shah Z."/>
            <person name="Kiflezghi M."/>
            <person name="Wade K."/>
            <person name="Ball S.L."/>
            <person name="Bradley K.W."/>
            <person name="Asai D.J."/>
            <person name="Bowman C.A."/>
            <person name="Russell D.A."/>
            <person name="Pope W.H."/>
            <person name="Jacobs-Sera D."/>
            <person name="Hendrix R.W."/>
            <person name="Hatfull G.F."/>
        </authorList>
    </citation>
    <scope>NUCLEOTIDE SEQUENCE</scope>
</reference>
<organism evidence="7">
    <name type="scientific">metagenome</name>
    <dbReference type="NCBI Taxonomy" id="256318"/>
    <lineage>
        <taxon>unclassified sequences</taxon>
        <taxon>metagenomes</taxon>
    </lineage>
</organism>